<accession>A0ABX0H3A8</accession>
<keyword evidence="2 4" id="KW-0689">Ribosomal protein</keyword>
<evidence type="ECO:0000256" key="4">
    <source>
        <dbReference type="HAMAP-Rule" id="MF_01368"/>
    </source>
</evidence>
<dbReference type="Proteomes" id="UP000800981">
    <property type="component" value="Unassembled WGS sequence"/>
</dbReference>
<dbReference type="RefSeq" id="WP_166284357.1">
    <property type="nucleotide sequence ID" value="NZ_JAANNP010000064.1"/>
</dbReference>
<name>A0ABX0H3A8_9ACTN</name>
<dbReference type="InterPro" id="IPR036373">
    <property type="entry name" value="Ribosomal_bL17_sf"/>
</dbReference>
<evidence type="ECO:0000256" key="1">
    <source>
        <dbReference type="ARBA" id="ARBA00008777"/>
    </source>
</evidence>
<evidence type="ECO:0000256" key="2">
    <source>
        <dbReference type="ARBA" id="ARBA00022980"/>
    </source>
</evidence>
<comment type="caution">
    <text evidence="7">The sequence shown here is derived from an EMBL/GenBank/DDBJ whole genome shotgun (WGS) entry which is preliminary data.</text>
</comment>
<gene>
    <name evidence="4 7" type="primary">rplQ</name>
    <name evidence="7" type="ORF">G9H71_18995</name>
</gene>
<dbReference type="GO" id="GO:0005840">
    <property type="term" value="C:ribosome"/>
    <property type="evidence" value="ECO:0007669"/>
    <property type="project" value="UniProtKB-KW"/>
</dbReference>
<comment type="similarity">
    <text evidence="1 4 5">Belongs to the bacterial ribosomal protein bL17 family.</text>
</comment>
<feature type="region of interest" description="Disordered" evidence="6">
    <location>
        <begin position="148"/>
        <end position="220"/>
    </location>
</feature>
<feature type="compositionally biased region" description="Low complexity" evidence="6">
    <location>
        <begin position="148"/>
        <end position="157"/>
    </location>
</feature>
<protein>
    <recommendedName>
        <fullName evidence="4">Large ribosomal subunit protein bL17</fullName>
    </recommendedName>
</protein>
<sequence>MPTPTKGPRLGGGPAQEKALLANLATSLFEHGRIRTTEAKAKRLRPYAEKLITFAKKGDMASRRQVLTVIRDKSIVHTLFTEIGPRFANRPGGYTRIVKIGPRSGDNAPMAIIELVEALTVQQTAVGEAEAATSRAARGNVSVGEAAAATGTSAASEQVPAEEQSVVDESTTASDETPATDVSAPEGGDQAAEEGTSAQTAGATEESQAEGDPDNDPNKA</sequence>
<reference evidence="7 8" key="1">
    <citation type="submission" date="2020-03" db="EMBL/GenBank/DDBJ databases">
        <title>Two novel Motilibacter sp.</title>
        <authorList>
            <person name="Liu S."/>
        </authorList>
    </citation>
    <scope>NUCLEOTIDE SEQUENCE [LARGE SCALE GENOMIC DNA]</scope>
    <source>
        <strain evidence="7 8">E257</strain>
    </source>
</reference>
<dbReference type="NCBIfam" id="TIGR00059">
    <property type="entry name" value="L17"/>
    <property type="match status" value="1"/>
</dbReference>
<dbReference type="PANTHER" id="PTHR14413">
    <property type="entry name" value="RIBOSOMAL PROTEIN L17"/>
    <property type="match status" value="1"/>
</dbReference>
<dbReference type="SUPFAM" id="SSF64263">
    <property type="entry name" value="Prokaryotic ribosomal protein L17"/>
    <property type="match status" value="1"/>
</dbReference>
<keyword evidence="8" id="KW-1185">Reference proteome</keyword>
<evidence type="ECO:0000256" key="5">
    <source>
        <dbReference type="RuleBase" id="RU000660"/>
    </source>
</evidence>
<feature type="compositionally biased region" description="Polar residues" evidence="6">
    <location>
        <begin position="196"/>
        <end position="206"/>
    </location>
</feature>
<dbReference type="PANTHER" id="PTHR14413:SF16">
    <property type="entry name" value="LARGE RIBOSOMAL SUBUNIT PROTEIN BL17M"/>
    <property type="match status" value="1"/>
</dbReference>
<evidence type="ECO:0000256" key="6">
    <source>
        <dbReference type="SAM" id="MobiDB-lite"/>
    </source>
</evidence>
<proteinExistence type="inferred from homology"/>
<feature type="compositionally biased region" description="Acidic residues" evidence="6">
    <location>
        <begin position="207"/>
        <end position="220"/>
    </location>
</feature>
<dbReference type="InterPro" id="IPR000456">
    <property type="entry name" value="Ribosomal_bL17"/>
</dbReference>
<organism evidence="7 8">
    <name type="scientific">Motilibacter deserti</name>
    <dbReference type="NCBI Taxonomy" id="2714956"/>
    <lineage>
        <taxon>Bacteria</taxon>
        <taxon>Bacillati</taxon>
        <taxon>Actinomycetota</taxon>
        <taxon>Actinomycetes</taxon>
        <taxon>Motilibacterales</taxon>
        <taxon>Motilibacteraceae</taxon>
        <taxon>Motilibacter</taxon>
    </lineage>
</organism>
<comment type="subunit">
    <text evidence="4">Part of the 50S ribosomal subunit. Contacts protein L32.</text>
</comment>
<dbReference type="InterPro" id="IPR047859">
    <property type="entry name" value="Ribosomal_bL17_CS"/>
</dbReference>
<evidence type="ECO:0000256" key="3">
    <source>
        <dbReference type="ARBA" id="ARBA00023274"/>
    </source>
</evidence>
<dbReference type="EMBL" id="JAANNP010000064">
    <property type="protein sequence ID" value="NHC15873.1"/>
    <property type="molecule type" value="Genomic_DNA"/>
</dbReference>
<dbReference type="HAMAP" id="MF_01368">
    <property type="entry name" value="Ribosomal_bL17"/>
    <property type="match status" value="1"/>
</dbReference>
<keyword evidence="3 4" id="KW-0687">Ribonucleoprotein</keyword>
<dbReference type="PROSITE" id="PS01167">
    <property type="entry name" value="RIBOSOMAL_L17"/>
    <property type="match status" value="1"/>
</dbReference>
<dbReference type="Gene3D" id="3.90.1030.10">
    <property type="entry name" value="Ribosomal protein L17"/>
    <property type="match status" value="1"/>
</dbReference>
<dbReference type="Pfam" id="PF01196">
    <property type="entry name" value="Ribosomal_L17"/>
    <property type="match status" value="1"/>
</dbReference>
<evidence type="ECO:0000313" key="8">
    <source>
        <dbReference type="Proteomes" id="UP000800981"/>
    </source>
</evidence>
<feature type="compositionally biased region" description="Polar residues" evidence="6">
    <location>
        <begin position="167"/>
        <end position="177"/>
    </location>
</feature>
<evidence type="ECO:0000313" key="7">
    <source>
        <dbReference type="EMBL" id="NHC15873.1"/>
    </source>
</evidence>